<feature type="non-terminal residue" evidence="1">
    <location>
        <position position="1"/>
    </location>
</feature>
<proteinExistence type="predicted"/>
<accession>W1XFI3</accession>
<keyword evidence="1" id="KW-0489">Methyltransferase</keyword>
<protein>
    <submittedName>
        <fullName evidence="1">23S rRNA (Uracil-5-)-methyltransferase RumA</fullName>
    </submittedName>
</protein>
<comment type="caution">
    <text evidence="1">The sequence shown here is derived from an EMBL/GenBank/DDBJ whole genome shotgun (WGS) entry which is preliminary data.</text>
</comment>
<organism evidence="1">
    <name type="scientific">human gut metagenome</name>
    <dbReference type="NCBI Taxonomy" id="408170"/>
    <lineage>
        <taxon>unclassified sequences</taxon>
        <taxon>metagenomes</taxon>
        <taxon>organismal metagenomes</taxon>
    </lineage>
</organism>
<gene>
    <name evidence="1" type="ORF">Q604_UNBC16368G0002</name>
</gene>
<dbReference type="GO" id="GO:0032259">
    <property type="term" value="P:methylation"/>
    <property type="evidence" value="ECO:0007669"/>
    <property type="project" value="UniProtKB-KW"/>
</dbReference>
<dbReference type="EMBL" id="AZMM01016368">
    <property type="protein sequence ID" value="ETJ29093.1"/>
    <property type="molecule type" value="Genomic_DNA"/>
</dbReference>
<dbReference type="AlphaFoldDB" id="W1XFI3"/>
<sequence>LPYYRIMKAEGYLRHLVIRKAKNTGELLVNLVTTTQM</sequence>
<dbReference type="GO" id="GO:0008168">
    <property type="term" value="F:methyltransferase activity"/>
    <property type="evidence" value="ECO:0007669"/>
    <property type="project" value="UniProtKB-KW"/>
</dbReference>
<keyword evidence="1" id="KW-0808">Transferase</keyword>
<dbReference type="Gene3D" id="2.40.50.1070">
    <property type="match status" value="1"/>
</dbReference>
<reference evidence="1" key="1">
    <citation type="submission" date="2013-12" db="EMBL/GenBank/DDBJ databases">
        <title>A Varibaculum cambriense genome reconstructed from a premature infant gut community with otherwise low bacterial novelty that shifts toward anaerobic metabolism during the third week of life.</title>
        <authorList>
            <person name="Brown C.T."/>
            <person name="Sharon I."/>
            <person name="Thomas B.C."/>
            <person name="Castelle C.J."/>
            <person name="Morowitz M.J."/>
            <person name="Banfield J.F."/>
        </authorList>
    </citation>
    <scope>NUCLEOTIDE SEQUENCE</scope>
</reference>
<name>W1XFI3_9ZZZZ</name>
<evidence type="ECO:0000313" key="1">
    <source>
        <dbReference type="EMBL" id="ETJ29093.1"/>
    </source>
</evidence>